<keyword evidence="1" id="KW-1133">Transmembrane helix</keyword>
<feature type="transmembrane region" description="Helical" evidence="1">
    <location>
        <begin position="36"/>
        <end position="57"/>
    </location>
</feature>
<evidence type="ECO:0000313" key="4">
    <source>
        <dbReference type="Proteomes" id="UP001202328"/>
    </source>
</evidence>
<evidence type="ECO:0000256" key="2">
    <source>
        <dbReference type="SAM" id="SignalP"/>
    </source>
</evidence>
<name>A0AAD4SNM2_9MAGN</name>
<dbReference type="Proteomes" id="UP001202328">
    <property type="component" value="Unassembled WGS sequence"/>
</dbReference>
<keyword evidence="2" id="KW-0732">Signal</keyword>
<dbReference type="InterPro" id="IPR009606">
    <property type="entry name" value="DEAL/Modifying_wall_lignin1/2"/>
</dbReference>
<evidence type="ECO:0000313" key="3">
    <source>
        <dbReference type="EMBL" id="KAI3913724.1"/>
    </source>
</evidence>
<accession>A0AAD4SNM2</accession>
<proteinExistence type="predicted"/>
<evidence type="ECO:0000256" key="1">
    <source>
        <dbReference type="SAM" id="Phobius"/>
    </source>
</evidence>
<comment type="caution">
    <text evidence="3">The sequence shown here is derived from an EMBL/GenBank/DDBJ whole genome shotgun (WGS) entry which is preliminary data.</text>
</comment>
<gene>
    <name evidence="3" type="ORF">MKW98_011785</name>
</gene>
<dbReference type="EMBL" id="JAJJMB010009441">
    <property type="protein sequence ID" value="KAI3913724.1"/>
    <property type="molecule type" value="Genomic_DNA"/>
</dbReference>
<organism evidence="3 4">
    <name type="scientific">Papaver atlanticum</name>
    <dbReference type="NCBI Taxonomy" id="357466"/>
    <lineage>
        <taxon>Eukaryota</taxon>
        <taxon>Viridiplantae</taxon>
        <taxon>Streptophyta</taxon>
        <taxon>Embryophyta</taxon>
        <taxon>Tracheophyta</taxon>
        <taxon>Spermatophyta</taxon>
        <taxon>Magnoliopsida</taxon>
        <taxon>Ranunculales</taxon>
        <taxon>Papaveraceae</taxon>
        <taxon>Papaveroideae</taxon>
        <taxon>Papaver</taxon>
    </lineage>
</organism>
<keyword evidence="1" id="KW-0812">Transmembrane</keyword>
<dbReference type="Pfam" id="PF06749">
    <property type="entry name" value="DUF1218"/>
    <property type="match status" value="1"/>
</dbReference>
<keyword evidence="1" id="KW-0472">Membrane</keyword>
<protein>
    <recommendedName>
        <fullName evidence="5">NADH dehydrogenase subunit 6</fullName>
    </recommendedName>
</protein>
<evidence type="ECO:0008006" key="5">
    <source>
        <dbReference type="Google" id="ProtNLM"/>
    </source>
</evidence>
<dbReference type="AlphaFoldDB" id="A0AAD4SNM2"/>
<reference evidence="3" key="1">
    <citation type="submission" date="2022-04" db="EMBL/GenBank/DDBJ databases">
        <title>A functionally conserved STORR gene fusion in Papaver species that diverged 16.8 million years ago.</title>
        <authorList>
            <person name="Catania T."/>
        </authorList>
    </citation>
    <scope>NUCLEOTIDE SEQUENCE</scope>
    <source>
        <strain evidence="3">S-188037</strain>
    </source>
</reference>
<sequence>SMFALASFLLLAGSVLNNRHTMDDSINFCYGVLEPWIFAVGGFLGLLSVLYGILYYITYLQPTA</sequence>
<keyword evidence="4" id="KW-1185">Reference proteome</keyword>
<feature type="non-terminal residue" evidence="3">
    <location>
        <position position="1"/>
    </location>
</feature>
<feature type="chain" id="PRO_5041910345" description="NADH dehydrogenase subunit 6" evidence="2">
    <location>
        <begin position="18"/>
        <end position="64"/>
    </location>
</feature>
<feature type="signal peptide" evidence="2">
    <location>
        <begin position="1"/>
        <end position="17"/>
    </location>
</feature>